<comment type="caution">
    <text evidence="1">The sequence shown here is derived from an EMBL/GenBank/DDBJ whole genome shotgun (WGS) entry which is preliminary data.</text>
</comment>
<dbReference type="EMBL" id="LVZK01000001">
    <property type="protein sequence ID" value="OAP86715.1"/>
    <property type="molecule type" value="Genomic_DNA"/>
</dbReference>
<sequence>MPFSYLPELSSYLMVTERMSAVMANMHQFFFFTQNDACNGALMHQFTSACVSWALHNYQGAPRGMMKGVAIYPVMCQTVANPEVIAFTKQKPDMHYSSFTLACSVELSTGRIEWMEKTPVYGLAMWNGVKKAAEMALA</sequence>
<accession>A0A179B5Q5</accession>
<dbReference type="AlphaFoldDB" id="A0A179B5Q5"/>
<keyword evidence="2" id="KW-1185">Reference proteome</keyword>
<organism evidence="1 2">
    <name type="scientific">Peptidiphaga gingivicola</name>
    <dbReference type="NCBI Taxonomy" id="2741497"/>
    <lineage>
        <taxon>Bacteria</taxon>
        <taxon>Bacillati</taxon>
        <taxon>Actinomycetota</taxon>
        <taxon>Actinomycetes</taxon>
        <taxon>Actinomycetales</taxon>
        <taxon>Actinomycetaceae</taxon>
        <taxon>Peptidiphaga</taxon>
    </lineage>
</organism>
<reference evidence="1 2" key="1">
    <citation type="submission" date="2016-04" db="EMBL/GenBank/DDBJ databases">
        <title>Peptidophaga gingivicola gen. nov., sp. nov., isolated from human subgingival plaque.</title>
        <authorList>
            <person name="Beall C.J."/>
            <person name="Mokrzan E.M."/>
            <person name="Griffen A.L."/>
            <person name="Leys E.J."/>
        </authorList>
    </citation>
    <scope>NUCLEOTIDE SEQUENCE [LARGE SCALE GENOMIC DNA]</scope>
    <source>
        <strain evidence="1 2">BA112</strain>
    </source>
</reference>
<evidence type="ECO:0000313" key="2">
    <source>
        <dbReference type="Proteomes" id="UP000078368"/>
    </source>
</evidence>
<dbReference type="RefSeq" id="WP_064231405.1">
    <property type="nucleotide sequence ID" value="NZ_LVZK01000001.1"/>
</dbReference>
<protein>
    <submittedName>
        <fullName evidence="1">Uncharacterized protein</fullName>
    </submittedName>
</protein>
<dbReference type="OrthoDB" id="4827277at2"/>
<proteinExistence type="predicted"/>
<name>A0A179B5Q5_9ACTO</name>
<dbReference type="Proteomes" id="UP000078368">
    <property type="component" value="Unassembled WGS sequence"/>
</dbReference>
<gene>
    <name evidence="1" type="ORF">A4H34_06245</name>
</gene>
<evidence type="ECO:0000313" key="1">
    <source>
        <dbReference type="EMBL" id="OAP86715.1"/>
    </source>
</evidence>